<evidence type="ECO:0000256" key="5">
    <source>
        <dbReference type="PROSITE-ProRule" id="PRU00284"/>
    </source>
</evidence>
<keyword evidence="7" id="KW-1133">Transmembrane helix</keyword>
<dbReference type="InterPro" id="IPR047347">
    <property type="entry name" value="YvaQ-like_sensor"/>
</dbReference>
<dbReference type="InterPro" id="IPR024478">
    <property type="entry name" value="HlyB_4HB_MCP"/>
</dbReference>
<evidence type="ECO:0000259" key="8">
    <source>
        <dbReference type="PROSITE" id="PS50111"/>
    </source>
</evidence>
<evidence type="ECO:0000256" key="4">
    <source>
        <dbReference type="ARBA" id="ARBA00029447"/>
    </source>
</evidence>
<dbReference type="EMBL" id="JAHHZF010000001">
    <property type="protein sequence ID" value="MBT9288127.1"/>
    <property type="molecule type" value="Genomic_DNA"/>
</dbReference>
<dbReference type="PROSITE" id="PS50885">
    <property type="entry name" value="HAMP"/>
    <property type="match status" value="1"/>
</dbReference>
<evidence type="ECO:0000256" key="7">
    <source>
        <dbReference type="SAM" id="Phobius"/>
    </source>
</evidence>
<dbReference type="GO" id="GO:0007165">
    <property type="term" value="P:signal transduction"/>
    <property type="evidence" value="ECO:0007669"/>
    <property type="project" value="UniProtKB-KW"/>
</dbReference>
<evidence type="ECO:0000259" key="9">
    <source>
        <dbReference type="PROSITE" id="PS50192"/>
    </source>
</evidence>
<feature type="domain" description="Methyl-accepting transducer" evidence="8">
    <location>
        <begin position="278"/>
        <end position="539"/>
    </location>
</feature>
<dbReference type="Pfam" id="PF00672">
    <property type="entry name" value="HAMP"/>
    <property type="match status" value="1"/>
</dbReference>
<evidence type="ECO:0000256" key="1">
    <source>
        <dbReference type="ARBA" id="ARBA00004429"/>
    </source>
</evidence>
<evidence type="ECO:0000256" key="3">
    <source>
        <dbReference type="ARBA" id="ARBA00023224"/>
    </source>
</evidence>
<reference evidence="11 12" key="1">
    <citation type="submission" date="2021-06" db="EMBL/GenBank/DDBJ databases">
        <authorList>
            <person name="Grouzdev D.S."/>
            <person name="Koziaeva V."/>
        </authorList>
    </citation>
    <scope>NUCLEOTIDE SEQUENCE [LARGE SCALE GENOMIC DNA]</scope>
    <source>
        <strain evidence="11 12">22</strain>
    </source>
</reference>
<keyword evidence="12" id="KW-1185">Reference proteome</keyword>
<dbReference type="Gene3D" id="1.10.287.950">
    <property type="entry name" value="Methyl-accepting chemotaxis protein"/>
    <property type="match status" value="1"/>
</dbReference>
<dbReference type="AlphaFoldDB" id="A0A947D4S7"/>
<keyword evidence="2" id="KW-1003">Cell membrane</keyword>
<dbReference type="Proteomes" id="UP000766595">
    <property type="component" value="Unassembled WGS sequence"/>
</dbReference>
<feature type="coiled-coil region" evidence="6">
    <location>
        <begin position="72"/>
        <end position="99"/>
    </location>
</feature>
<dbReference type="PANTHER" id="PTHR32089">
    <property type="entry name" value="METHYL-ACCEPTING CHEMOTAXIS PROTEIN MCPB"/>
    <property type="match status" value="1"/>
</dbReference>
<comment type="caution">
    <text evidence="11">The sequence shown here is derived from an EMBL/GenBank/DDBJ whole genome shotgun (WGS) entry which is preliminary data.</text>
</comment>
<protein>
    <submittedName>
        <fullName evidence="11">MCP four helix bundle domain-containing protein</fullName>
    </submittedName>
</protein>
<dbReference type="InterPro" id="IPR000727">
    <property type="entry name" value="T_SNARE_dom"/>
</dbReference>
<comment type="similarity">
    <text evidence="4">Belongs to the methyl-accepting chemotaxis (MCP) protein family.</text>
</comment>
<gene>
    <name evidence="11" type="ORF">KL771_01610</name>
</gene>
<sequence length="559" mass="57959">MRSISIRNRLIGTIAGFALCIGTIGLVNSLNVVKIEAGVLETQSNWLPGLRQVGDLQRATADTRAAIFQHILASDEDAMADAEARYRAALAKVAALRADYASKTLSTAETDALKAFETAWAAYSGQLDEILKYSKTYAKDAAGQFYNQKAAPLMETALKTVDRLAAMKAEGVDAAGAQVVATATSARNLIIGLVGLGILLAVAIGFALVRSIGRGIGSVIVPMRALAAGRLDAPVPRLDPRTEIGAIAETLETFRTALVAKAAAEAEAAREAEAKMRRANRLDQLTRSFEERVSGLMRDLQGSAANMEGSARGMATMADDTDRRAQDVSNAASLTSDNVGAVAEAARQLGRSIEEIAGRVGLSSEIAARAVEDARRTDGSVQALATSAERIGDVIALINSIAGQTNLLALNATIEAARAGEAGRGFAVVAAEVKALASQTTRATEDIGRQIAEIQQATGGAVTAIRAIGSTIGELDRIAVEVAGAVEEQSVAAQAIGRNVGQASDGTATVSGGIDHVRRAVGETGRTAGTVLDSARDLVGRSGEIGREIGAFLREVKSA</sequence>
<dbReference type="InterPro" id="IPR004089">
    <property type="entry name" value="MCPsignal_dom"/>
</dbReference>
<keyword evidence="6" id="KW-0175">Coiled coil</keyword>
<dbReference type="PANTHER" id="PTHR32089:SF112">
    <property type="entry name" value="LYSOZYME-LIKE PROTEIN-RELATED"/>
    <property type="match status" value="1"/>
</dbReference>
<keyword evidence="7" id="KW-0812">Transmembrane</keyword>
<dbReference type="RefSeq" id="WP_261966815.1">
    <property type="nucleotide sequence ID" value="NZ_JAHHZF010000001.1"/>
</dbReference>
<evidence type="ECO:0000313" key="11">
    <source>
        <dbReference type="EMBL" id="MBT9288127.1"/>
    </source>
</evidence>
<dbReference type="PROSITE" id="PS50111">
    <property type="entry name" value="CHEMOTAXIS_TRANSDUC_2"/>
    <property type="match status" value="1"/>
</dbReference>
<feature type="domain" description="T-SNARE coiled-coil homology" evidence="9">
    <location>
        <begin position="465"/>
        <end position="517"/>
    </location>
</feature>
<dbReference type="SMART" id="SM00304">
    <property type="entry name" value="HAMP"/>
    <property type="match status" value="1"/>
</dbReference>
<evidence type="ECO:0000313" key="12">
    <source>
        <dbReference type="Proteomes" id="UP000766595"/>
    </source>
</evidence>
<dbReference type="CDD" id="cd19411">
    <property type="entry name" value="MCP2201-like_sensor"/>
    <property type="match status" value="1"/>
</dbReference>
<name>A0A947D4S7_9HYPH</name>
<evidence type="ECO:0000256" key="6">
    <source>
        <dbReference type="SAM" id="Coils"/>
    </source>
</evidence>
<dbReference type="PROSITE" id="PS50192">
    <property type="entry name" value="T_SNARE"/>
    <property type="match status" value="1"/>
</dbReference>
<feature type="domain" description="HAMP" evidence="10">
    <location>
        <begin position="210"/>
        <end position="263"/>
    </location>
</feature>
<evidence type="ECO:0000256" key="2">
    <source>
        <dbReference type="ARBA" id="ARBA00022519"/>
    </source>
</evidence>
<dbReference type="GO" id="GO:0005886">
    <property type="term" value="C:plasma membrane"/>
    <property type="evidence" value="ECO:0007669"/>
    <property type="project" value="UniProtKB-SubCell"/>
</dbReference>
<dbReference type="Pfam" id="PF00015">
    <property type="entry name" value="MCPsignal"/>
    <property type="match status" value="1"/>
</dbReference>
<keyword evidence="2" id="KW-0997">Cell inner membrane</keyword>
<keyword evidence="3 5" id="KW-0807">Transducer</keyword>
<proteinExistence type="inferred from homology"/>
<evidence type="ECO:0000259" key="10">
    <source>
        <dbReference type="PROSITE" id="PS50885"/>
    </source>
</evidence>
<dbReference type="Pfam" id="PF12729">
    <property type="entry name" value="4HB_MCP_1"/>
    <property type="match status" value="1"/>
</dbReference>
<keyword evidence="7" id="KW-0472">Membrane</keyword>
<dbReference type="InterPro" id="IPR003660">
    <property type="entry name" value="HAMP_dom"/>
</dbReference>
<dbReference type="SUPFAM" id="SSF58104">
    <property type="entry name" value="Methyl-accepting chemotaxis protein (MCP) signaling domain"/>
    <property type="match status" value="1"/>
</dbReference>
<dbReference type="SMART" id="SM00283">
    <property type="entry name" value="MA"/>
    <property type="match status" value="1"/>
</dbReference>
<feature type="transmembrane region" description="Helical" evidence="7">
    <location>
        <begin position="189"/>
        <end position="209"/>
    </location>
</feature>
<accession>A0A947D4S7</accession>
<organism evidence="11 12">
    <name type="scientific">Prosthecodimorpha staleyi</name>
    <dbReference type="NCBI Taxonomy" id="2840188"/>
    <lineage>
        <taxon>Bacteria</taxon>
        <taxon>Pseudomonadati</taxon>
        <taxon>Pseudomonadota</taxon>
        <taxon>Alphaproteobacteria</taxon>
        <taxon>Hyphomicrobiales</taxon>
        <taxon>Ancalomicrobiaceae</taxon>
        <taxon>Prosthecodimorpha</taxon>
    </lineage>
</organism>
<comment type="subcellular location">
    <subcellularLocation>
        <location evidence="1">Cell inner membrane</location>
        <topology evidence="1">Multi-pass membrane protein</topology>
    </subcellularLocation>
</comment>
<dbReference type="Gene3D" id="6.10.340.10">
    <property type="match status" value="1"/>
</dbReference>